<dbReference type="AlphaFoldDB" id="A0A7L6ARD9"/>
<proteinExistence type="predicted"/>
<accession>A0A7L6ARD9</accession>
<dbReference type="NCBIfam" id="TIGR01451">
    <property type="entry name" value="B_ant_repeat"/>
    <property type="match status" value="1"/>
</dbReference>
<name>A0A7L6ARD9_9GAMM</name>
<reference evidence="1" key="1">
    <citation type="submission" date="2020-06" db="EMBL/GenBank/DDBJ databases">
        <title>Analysis procedures for assessing recovery of high quality, complete, closed genomes from Nanopore long read metagenome sequencing.</title>
        <authorList>
            <person name="Bessarab I."/>
            <person name="Arumugam K."/>
            <person name="Haryono M."/>
            <person name="Liu X."/>
            <person name="Roy S."/>
            <person name="Zuniga-Montanez R.E."/>
            <person name="Qiu G."/>
            <person name="Drautz-Moses D.I."/>
            <person name="Law Y.Y."/>
            <person name="Wuertz S."/>
            <person name="Lauro F.M."/>
            <person name="Huson D.H."/>
            <person name="Williams R.B."/>
        </authorList>
    </citation>
    <scope>NUCLEOTIDE SEQUENCE [LARGE SCALE GENOMIC DNA]</scope>
    <source>
        <strain evidence="1">SSD2</strain>
    </source>
</reference>
<dbReference type="EMBL" id="CP059265">
    <property type="protein sequence ID" value="QLQ31669.1"/>
    <property type="molecule type" value="Genomic_DNA"/>
</dbReference>
<dbReference type="Gene3D" id="2.60.40.740">
    <property type="match status" value="1"/>
</dbReference>
<sequence>MKTLDKTTAKHGDTVVYTLTVSNTGRMRPPT</sequence>
<evidence type="ECO:0000313" key="2">
    <source>
        <dbReference type="Proteomes" id="UP000510621"/>
    </source>
</evidence>
<organism evidence="1 2">
    <name type="scientific">Candidatus Thiothrix singaporensis</name>
    <dbReference type="NCBI Taxonomy" id="2799669"/>
    <lineage>
        <taxon>Bacteria</taxon>
        <taxon>Pseudomonadati</taxon>
        <taxon>Pseudomonadota</taxon>
        <taxon>Gammaproteobacteria</taxon>
        <taxon>Thiotrichales</taxon>
        <taxon>Thiotrichaceae</taxon>
        <taxon>Thiothrix</taxon>
    </lineage>
</organism>
<gene>
    <name evidence="1" type="ORF">HZT40_08805</name>
</gene>
<keyword evidence="2" id="KW-1185">Reference proteome</keyword>
<dbReference type="InterPro" id="IPR047589">
    <property type="entry name" value="DUF11_rpt"/>
</dbReference>
<evidence type="ECO:0000313" key="1">
    <source>
        <dbReference type="EMBL" id="QLQ31669.1"/>
    </source>
</evidence>
<protein>
    <submittedName>
        <fullName evidence="1">DUF11 domain-containing protein</fullName>
    </submittedName>
</protein>
<dbReference type="Proteomes" id="UP000510621">
    <property type="component" value="Chromosome"/>
</dbReference>
<dbReference type="KEGG" id="this:HZT40_08805"/>